<dbReference type="Proteomes" id="UP000578622">
    <property type="component" value="Unassembled WGS sequence"/>
</dbReference>
<feature type="transmembrane region" description="Helical" evidence="1">
    <location>
        <begin position="322"/>
        <end position="342"/>
    </location>
</feature>
<reference evidence="2 3" key="1">
    <citation type="submission" date="2020-07" db="EMBL/GenBank/DDBJ databases">
        <title>Genomic Encyclopedia of Type Strains, Phase IV (KMG-V): Genome sequencing to study the core and pangenomes of soil and plant-associated prokaryotes.</title>
        <authorList>
            <person name="Whitman W."/>
        </authorList>
    </citation>
    <scope>NUCLEOTIDE SEQUENCE [LARGE SCALE GENOMIC DNA]</scope>
    <source>
        <strain evidence="2 3">RH4WT92</strain>
    </source>
</reference>
<sequence>MSNTADLRQALNRLVPLVSDYWERPVETYAAAVYDGFELSKHPVRQDAFNKFYTLLCRKAARSGYDAAEIAQLLDQLRIRPIIQTGPHCHLVIEPDAFFTHLFCLGGLRAQSQSWYINYSVSTVKFTEKLKKGPGWLRLDDQNINVFGLSRSKMASLSIFSRQMPLRFAMVPECSRSSIPLRNELLQILPDAEFSSAADAIKSANRTLWRKFFGTQVNFLQMDESDMAELVREHLEDEGSWLSRCFIERPELIGSFIFAVREVDCSPWAGWFKFNTDFFWMVRDGQMKRLELENGVLRDSSGRYQVSFKPAALARALRSGEIVPSLFLVFLVIAILPGLRVLGGSRQIIYFPLMRCALLKALDSSALPADRELAAAIRQDELPSLWGHRTIAPTTAEPLRLLARAGHSAESIAELLMARTLRETASDMPGFSADDMWLECCARFACHRQVAPGTSCLIDPSQIFNDQF</sequence>
<accession>A0ABR6AVW9</accession>
<keyword evidence="1" id="KW-1133">Transmembrane helix</keyword>
<keyword evidence="1" id="KW-0472">Membrane</keyword>
<gene>
    <name evidence="2" type="ORF">FHW20_004515</name>
</gene>
<keyword evidence="3" id="KW-1185">Reference proteome</keyword>
<protein>
    <submittedName>
        <fullName evidence="2">Uncharacterized protein</fullName>
    </submittedName>
</protein>
<keyword evidence="1" id="KW-0812">Transmembrane</keyword>
<dbReference type="RefSeq" id="WP_112672676.1">
    <property type="nucleotide sequence ID" value="NZ_JACGXG010000012.1"/>
</dbReference>
<dbReference type="EMBL" id="JACGXG010000012">
    <property type="protein sequence ID" value="MBA8853533.1"/>
    <property type="molecule type" value="Genomic_DNA"/>
</dbReference>
<proteinExistence type="predicted"/>
<evidence type="ECO:0000313" key="3">
    <source>
        <dbReference type="Proteomes" id="UP000578622"/>
    </source>
</evidence>
<comment type="caution">
    <text evidence="2">The sequence shown here is derived from an EMBL/GenBank/DDBJ whole genome shotgun (WGS) entry which is preliminary data.</text>
</comment>
<evidence type="ECO:0000256" key="1">
    <source>
        <dbReference type="SAM" id="Phobius"/>
    </source>
</evidence>
<name>A0ABR6AVW9_9HYPH</name>
<evidence type="ECO:0000313" key="2">
    <source>
        <dbReference type="EMBL" id="MBA8853533.1"/>
    </source>
</evidence>
<organism evidence="2 3">
    <name type="scientific">Brucella intermedia</name>
    <dbReference type="NCBI Taxonomy" id="94625"/>
    <lineage>
        <taxon>Bacteria</taxon>
        <taxon>Pseudomonadati</taxon>
        <taxon>Pseudomonadota</taxon>
        <taxon>Alphaproteobacteria</taxon>
        <taxon>Hyphomicrobiales</taxon>
        <taxon>Brucellaceae</taxon>
        <taxon>Brucella/Ochrobactrum group</taxon>
        <taxon>Brucella</taxon>
    </lineage>
</organism>